<feature type="region of interest" description="Disordered" evidence="15">
    <location>
        <begin position="925"/>
        <end position="959"/>
    </location>
</feature>
<comment type="similarity">
    <text evidence="2">Belongs to the dynein heavy chain family.</text>
</comment>
<evidence type="ECO:0000256" key="7">
    <source>
        <dbReference type="ARBA" id="ARBA00022840"/>
    </source>
</evidence>
<feature type="domain" description="Dynein heavy chain linker" evidence="18">
    <location>
        <begin position="1397"/>
        <end position="1800"/>
    </location>
</feature>
<dbReference type="SUPFAM" id="SSF52540">
    <property type="entry name" value="P-loop containing nucleoside triphosphate hydrolases"/>
    <property type="match status" value="4"/>
</dbReference>
<dbReference type="Gene3D" id="1.10.8.710">
    <property type="match status" value="1"/>
</dbReference>
<keyword evidence="3" id="KW-0963">Cytoplasm</keyword>
<dbReference type="InterPro" id="IPR041228">
    <property type="entry name" value="Dynein_C"/>
</dbReference>
<dbReference type="Gene3D" id="1.10.8.720">
    <property type="entry name" value="Region D6 of dynein motor"/>
    <property type="match status" value="1"/>
</dbReference>
<dbReference type="EMBL" id="JBEUOH010000020">
    <property type="protein sequence ID" value="KAL0869249.1"/>
    <property type="molecule type" value="Genomic_DNA"/>
</dbReference>
<dbReference type="InterPro" id="IPR043157">
    <property type="entry name" value="Dynein_AAA1S"/>
</dbReference>
<evidence type="ECO:0000256" key="8">
    <source>
        <dbReference type="ARBA" id="ARBA00023017"/>
    </source>
</evidence>
<dbReference type="Gene3D" id="1.10.287.2620">
    <property type="match status" value="1"/>
</dbReference>
<gene>
    <name evidence="27" type="ORF">ABMA27_007519</name>
</gene>
<dbReference type="Gene3D" id="1.20.1270.280">
    <property type="match status" value="1"/>
</dbReference>
<evidence type="ECO:0000313" key="28">
    <source>
        <dbReference type="Proteomes" id="UP001549920"/>
    </source>
</evidence>
<dbReference type="InterPro" id="IPR042219">
    <property type="entry name" value="AAA_lid_11_sf"/>
</dbReference>
<dbReference type="InterPro" id="IPR035706">
    <property type="entry name" value="AAA_9"/>
</dbReference>
<feature type="domain" description="Dynein heavy chain AAA module D4" evidence="21">
    <location>
        <begin position="2898"/>
        <end position="3157"/>
    </location>
</feature>
<dbReference type="InterPro" id="IPR027417">
    <property type="entry name" value="P-loop_NTPase"/>
</dbReference>
<dbReference type="PANTHER" id="PTHR45703:SF8">
    <property type="entry name" value="DYNEINS HEAVY CHAIN"/>
    <property type="match status" value="1"/>
</dbReference>
<dbReference type="Pfam" id="PF12774">
    <property type="entry name" value="AAA_6"/>
    <property type="match status" value="1"/>
</dbReference>
<feature type="coiled-coil region" evidence="14">
    <location>
        <begin position="3392"/>
        <end position="3433"/>
    </location>
</feature>
<evidence type="ECO:0000256" key="2">
    <source>
        <dbReference type="ARBA" id="ARBA00008887"/>
    </source>
</evidence>
<dbReference type="Proteomes" id="UP001549920">
    <property type="component" value="Unassembled WGS sequence"/>
</dbReference>
<feature type="domain" description="Dynein heavy chain tail" evidence="17">
    <location>
        <begin position="194"/>
        <end position="761"/>
    </location>
</feature>
<evidence type="ECO:0000256" key="1">
    <source>
        <dbReference type="ARBA" id="ARBA00004430"/>
    </source>
</evidence>
<dbReference type="InterPro" id="IPR042222">
    <property type="entry name" value="Dynein_2_N"/>
</dbReference>
<comment type="subcellular location">
    <subcellularLocation>
        <location evidence="1">Cytoplasm</location>
        <location evidence="1">Cytoskeleton</location>
        <location evidence="1">Cilium axoneme</location>
    </subcellularLocation>
</comment>
<keyword evidence="6" id="KW-0547">Nucleotide-binding</keyword>
<evidence type="ECO:0000259" key="26">
    <source>
        <dbReference type="Pfam" id="PF18199"/>
    </source>
</evidence>
<dbReference type="Gene3D" id="1.20.920.30">
    <property type="match status" value="1"/>
</dbReference>
<evidence type="ECO:0000313" key="27">
    <source>
        <dbReference type="EMBL" id="KAL0869249.1"/>
    </source>
</evidence>
<evidence type="ECO:0000256" key="11">
    <source>
        <dbReference type="ARBA" id="ARBA00023175"/>
    </source>
</evidence>
<sequence length="4588" mass="528164">MADKEDVDTRLEFMSEYLLKALKQKIEKWTKFITGDERHVLFRFFDLPKYDIIVFRMNTAGLLTCATAFPPISRGKMVYFLRNSDEKITQANFRQITTIGELSGNVLMDISLMAEEVIGPLLCNPENQRGWPKIVRNDMQRHINELRNLMHQLKGEMSSQVMLPMPAGVENIYHAEARLRESDGEEVDLYLKTNIEGAVIKWAQQVHDLLQEDSYIAFKKTKFPLPIMDIDFYVNRLRNLEGIYSQLRDPRVKRMAHYLEDTRSVYLSCFKTMLTNVVAAIVECRDIYIYQKPLQLHFETFEGTDFSDAKYLIRPMFHCIGLLWGNSRYYCSVEKLIPLLREVCNLVIQQCTNSIDPSSIFQGEADENLLKLRKAMGILKHFIDTYELNRDKVHTFFPPGVMPVRWSFDFDRVFMRFNVYMKRLVMIEGILEATVEILKLEKVEFCGLRGKTLSTECMKVLEDYTLKYQHLGNINYDPADPEDNSFLKDYAKHMDVLEDIDRRLASLFSQGLDECHNLEHFFKFFQILGDLFHRPIIKNELKPKLIKMVDFMHSNLDAVKEIFDEEIAKLTKGPERPMVDPYLPPIAGVLWWVFKLRRRLQSPMEEFILFEDPIIETEYSTYMKQKHNEMLLYLNQLEDRQFKAWCATVPGICKLHLAKNLIYRDPPFVRNNFSPELSMLLREIRYMKYLDKQGIPSDGLELYARNEKLQYDMNRLNRAIAWYNAIREGSHETEVALIEKEISAIDTLLGRGVEELTWNDDFTDWMAEVYAAINTLQERVLTAQNNVKRGLANIAAWGDIPLHNRKENLDKMELLAVAERHPRFVRRRNKILESHAEFVDILERNYKLFFNIKDEEEEEEEEEELEEVDESTLDDDEKAQRAAKLREILERREAKQLAREEREREREEAAQIKFERREARRLKREAKEAERQERQARRDAGEDVDSPAEEEEELDPEELADIEAEKREMEEEAFRAERWPAYVKYVDGLVSKQIMKAIQSSLDLFEKQTDLEKGPRVAFMEVIAELKDPDIYFSPSLDKDDEDGLYDTMREMMKDMFLQATLFPRIDPVVVPIASYEDDIEHEEAMIDLYHEILKRIDNGINDVVSYASKYEKYTPLWHEDRQEVLAGFLKYGRVIPPEEFDKYRYENGCDPPEMKPKLEQYQQEIDKYNKMYDEVAALPSEYLCNGWLRLDLKRLNQAIMNIICKWSNLYKQNLKDHVQKSLNDLEEFIIYATKELSVELDEDDYEGLLQVMRVLNEVKAKQDAGTDNMFEPLRDIIDVLKEYGVDFPEETYEQLDVLPERWRNVVKLATVMKNTVAPMQAAQAALIAKRVALINLRLTMYREQFKLKEMFLEACREPYRQIDKVHLELVGFEELNEGLKKSCALFDIQPPDEKNLKQCRRELKLIKQLWDYYYLVMGTIEFWKKSPWKKIDADGMDQECKRFTKDMRQLDKDMRVWEPYIAIEGIIKNLMTSLRAVTDLQNPAIKDRHWVELMMATKVKFHIDDDTTLADLLALNLHKYEEEVKTIVDKSVKEAAMEKTLKELEATWAVMEFDYSAHDRTGIKLPKASEELVETLEDNQNQVQNMMSSKFIGFYEAEVTAWQKKLGTADAVIAIWFEVQRKWQYLESIFVGSDDIRAQLPEDSRRFDHIDKTFKELLKDIGNTPNVVQATNKPGLLEKLEELMANLNLCEKALNDYLETKRLAYPRFYFVSSADLLDILSNGNNPPAVSKHLTKLYDNLAKLVFPKAGSKHAFEMISKENEEHVPFKAPCCDCSGKVEIWLNRVTDCMRYTLRDIFEHSVKSYEDKPRDEWVFDWPAQPALVGTQIWWTTETNQAFEKLEEGYEGALKDYQKKQIAQLNSLIVLLLGDLSVGDRQKIMTICTIDVHSRDVVAKLITSKVESSNAFQWQSQLRHRWDNNLNNCFANICDAQFLYDYEYLGNTPRLVITPLTDRCYITLTQSLHLIMGGAPAGPAGTGKTETTKDLGRALGIMVYVFNCSEQMDYKSCGNIYKGLAQTGAWGCFDEFNRISVEVLSVVSVQVKSVQDAIKAKKKKFDFMGEFITLIPTVGMFITMNPGYAGRTELPENLKALFRPCAMVVPDFELICEIMLVAEGFQEARLLARKFITLYTLCKELLSKQDHYDWGLRAIKSVLVVAGSLKRGDRNRPEDQVLMRALRDFNIPKIVTDDTPVFMGLIGDLFPALDVPRKRDFDFEKSLVEAAISMKLQPEPGFILKMVQLVELFAVRHSVFIDGFAGTGKSMVWQCLNKCYHMLKLKPFYNDLDPKAVTNDELFGIINPATREWKDGLFSTIMRDMANMPGDGPKWIVLDGDIDPMWIESLNTLMDDNKVLTLASNERIALNKTMRLLFEISNLRTATPATVSRAGILYINPQDLGWNPFVASWIETTRDDESEKAMLTVFFDKYIPSLLESCKKYKRVTPLTELQQIQLTCYLLECFLNKSLLPSDCPKEWYETYFVFCIVWGFGSALFQDQLVDWRNEFSKWFCNEFKQIKFPSTGNVFSFFIDPETKKFLPWSEKIESFELDPDLPLQSCLVSTSETTRIKFFIDMLIAKQKPVMLVGSAGSGKTVSVAAKLNSLPDSFAIANAPLNFYTTSEMIQKVLEKPLEKKSGRNFGPPGSKFMIYFVDDLNMPEVDKYGTVQPHTLIRQFMDYRHWYDRQKLSLKEISNCMFVSCMNPTAGSFTIDSRLQRHFCTFAVSFPGLDACFHIYKQILSQHLANPLNKFGIPVIRYSEPLVNAALALHNKLSSMFLPTAIKFHYIFNLRDLSNIFQGILFTTGDAIKTQSELIRLWMHEATRVYSDKLVDSVDNENFTKLIGDVIKKNCEDFDENVVFEKPLIYCHFAEGVGDPKYFPIRDWPQIKKLLDESLSGYNDLVATMNLVLFEDAMYHICRINRILEAPRGNALLVGVGGSGKQSLSRLSAFISSLEVFQVQLRKGYSINDLKLDLAGLYIKAGLKNIGNMFLMTDAQVAEERFLVLINDLLASGEIPELFADDEIENLINGVRGETKASGVPDTRENCWRFFINRVRTMLKVVLCFSPVGATLRVRARKFPSIVNCTAINWFHEWPQEALRSVSKRFISEVESLPPFLVDAVAVFMAHVHQSVNQMSAVYFQNERRYNYTTPKTFLEQITLYSKLLNDKTKNLKMMISRLENGLEKLASCAADVAVLKVTLAAQEIDLKIKNKAAEELIEVVGAESEKVSKEKAFAAEEEKKVKVIEEDVTIKAKICADDLAKAEPALLAAQEALNTLNKNNLTELKAFGSPPDAVVTVTAAVLVLFSKKGKIPKDRSWKACKLMMAKVDQFLYDLVYYDKENIHPDVIKAVQPYIKNPDFNAEFIMSKSAAAAGLCAWVINICKFYDVYVVVEPKRRALNAANAELQAARDKLAMLTDQIKELEEKLEILMKAFQEAVNEKMKCQAEADATNATIDLANRLVNGLASEKIRWTSTVANMKESGVMLPGDTLLITAFISYVGCFMRRYRQQLLNDDWIPMLAKTNPKIETTEGLDPLSMLTDDAQVAVWNNEGLPNDTMSTENATILTNSARWPLMIDPQLQGIKWIKSKYGDALVVIRLTQRNYLDRIERAISQGNVVILENIGESVDAVLEPLLGRVLIRKGRVLKIGDREIDYNPNFRLILQTKLANPHYQPEMQAQCTLINFTVTRDGLEEQLLGEVVKAERPDLESLRAGLTKQQNDFKITLKTLEDDLLKRLSSAGPDILSDSALVINLETTKKTAADIEIKVEEGKVTSVKIDEARERYRRAATRASILYFILNDIYRINPMYQFSLKAYSVVFKDALARAEPADDLEGRVRNLLDSITFSVFVYTSRGLFERDKLVFLFLITIQILQVDGKADPRELDFLLKYAVAPEVSPYSWLNNTSWGGIIALSKMDAFENLDKDIEGATKRWQKYTDGEAPERDKLPGEWKNKTPLQRLCIMRALRPDRMSYASSTFCEENLGTKYVEARTPPLEISYKESTSTTPMFFILSPGVDPLKDLEKLGRKLGFSTDKKNFHIVSLGQGQEVVAEEAMGVASVHGHWVILQNIHLVAKWLATLEKKMEETFENPLPEYRLYLSAEPAAAAEYHIIPQGILESAIKITNEPPIGMWANLHKALDNFSQETLEMCSKEAEFKSILFALCYFHAVVAERRKFGPQGWNRVYPFNFGDLTICVYVLYNYLEANPRVPWEDLRYLFGEIMYGGHITDDWDRRLCRTFLLEYMQAELVDGECQLAPGFISPPNSDYVGYHAYIDDYLPEETPYLYGLHPNAEIGYLTTVSERLFKVVFEMQPRDSGAQAGGGATKEELVRYILDDILDRVPEPFNIQELMGKVEELTPFTIVALQECERMNRLMGEIRRSLKELELGLKGELTISSDMEMLMESLFMDNVPESWTKLAYPSLLGLAAWFSDLCQRLTELENWTGDFNLPPAVWLAGFFNPQSFLTAIMQQTARKNEWPLDKMCLNCDVTKKSRQDFNAPPREGANIHGLYMEGARWDTSVGGIVESHMMELFPVVPVIYIKAVTQDKQDTRNVYECPVYKIRMRGPTFVWTFNLKTKDKPTRWTLAGVALLLGV</sequence>
<feature type="domain" description="Dynein heavy chain region D6 P-loop" evidence="16">
    <location>
        <begin position="3997"/>
        <end position="4117"/>
    </location>
</feature>
<keyword evidence="13" id="KW-0966">Cell projection</keyword>
<dbReference type="InterPro" id="IPR035699">
    <property type="entry name" value="AAA_6"/>
</dbReference>
<feature type="domain" description="Dynein heavy chain ATP-binding dynein motor region" evidence="22">
    <location>
        <begin position="3541"/>
        <end position="3757"/>
    </location>
</feature>
<accession>A0ABR3HFP9</accession>
<dbReference type="Pfam" id="PF18199">
    <property type="entry name" value="Dynein_C"/>
    <property type="match status" value="1"/>
</dbReference>
<keyword evidence="5" id="KW-0677">Repeat</keyword>
<dbReference type="Gene3D" id="1.20.140.100">
    <property type="entry name" value="Dynein heavy chain, N-terminal domain 2"/>
    <property type="match status" value="1"/>
</dbReference>
<dbReference type="Gene3D" id="6.10.140.1060">
    <property type="match status" value="1"/>
</dbReference>
<dbReference type="InterPro" id="IPR013594">
    <property type="entry name" value="Dynein_heavy_tail"/>
</dbReference>
<dbReference type="InterPro" id="IPR026983">
    <property type="entry name" value="DHC"/>
</dbReference>
<organism evidence="27 28">
    <name type="scientific">Loxostege sticticalis</name>
    <name type="common">Beet webworm moth</name>
    <dbReference type="NCBI Taxonomy" id="481309"/>
    <lineage>
        <taxon>Eukaryota</taxon>
        <taxon>Metazoa</taxon>
        <taxon>Ecdysozoa</taxon>
        <taxon>Arthropoda</taxon>
        <taxon>Hexapoda</taxon>
        <taxon>Insecta</taxon>
        <taxon>Pterygota</taxon>
        <taxon>Neoptera</taxon>
        <taxon>Endopterygota</taxon>
        <taxon>Lepidoptera</taxon>
        <taxon>Glossata</taxon>
        <taxon>Ditrysia</taxon>
        <taxon>Pyraloidea</taxon>
        <taxon>Crambidae</taxon>
        <taxon>Pyraustinae</taxon>
        <taxon>Loxostege</taxon>
    </lineage>
</organism>
<evidence type="ECO:0000256" key="15">
    <source>
        <dbReference type="SAM" id="MobiDB-lite"/>
    </source>
</evidence>
<evidence type="ECO:0000256" key="3">
    <source>
        <dbReference type="ARBA" id="ARBA00022490"/>
    </source>
</evidence>
<evidence type="ECO:0000259" key="25">
    <source>
        <dbReference type="Pfam" id="PF18198"/>
    </source>
</evidence>
<feature type="region of interest" description="Disordered" evidence="15">
    <location>
        <begin position="855"/>
        <end position="880"/>
    </location>
</feature>
<dbReference type="InterPro" id="IPR043160">
    <property type="entry name" value="Dynein_C_barrel"/>
</dbReference>
<keyword evidence="11" id="KW-0505">Motor protein</keyword>
<feature type="domain" description="Dynein heavy chain hydrolytic ATP-binding dynein motor region" evidence="19">
    <location>
        <begin position="1935"/>
        <end position="2261"/>
    </location>
</feature>
<dbReference type="Pfam" id="PF12775">
    <property type="entry name" value="AAA_7"/>
    <property type="match status" value="1"/>
</dbReference>
<feature type="domain" description="Dynein heavy chain 3 AAA+ lid" evidence="24">
    <location>
        <begin position="2755"/>
        <end position="2853"/>
    </location>
</feature>
<keyword evidence="28" id="KW-1185">Reference proteome</keyword>
<dbReference type="InterPro" id="IPR004273">
    <property type="entry name" value="Dynein_heavy_D6_P-loop"/>
</dbReference>
<dbReference type="InterPro" id="IPR041466">
    <property type="entry name" value="Dynein_AAA5_ext"/>
</dbReference>
<evidence type="ECO:0000256" key="12">
    <source>
        <dbReference type="ARBA" id="ARBA00023212"/>
    </source>
</evidence>
<evidence type="ECO:0000259" key="17">
    <source>
        <dbReference type="Pfam" id="PF08385"/>
    </source>
</evidence>
<evidence type="ECO:0000256" key="5">
    <source>
        <dbReference type="ARBA" id="ARBA00022737"/>
    </source>
</evidence>
<keyword evidence="8" id="KW-0243">Dynein</keyword>
<evidence type="ECO:0000259" key="18">
    <source>
        <dbReference type="Pfam" id="PF08393"/>
    </source>
</evidence>
<dbReference type="InterPro" id="IPR024743">
    <property type="entry name" value="Dynein_HC_stalk"/>
</dbReference>
<keyword evidence="4" id="KW-0493">Microtubule</keyword>
<dbReference type="InterPro" id="IPR042228">
    <property type="entry name" value="Dynein_linker_3"/>
</dbReference>
<dbReference type="Pfam" id="PF03028">
    <property type="entry name" value="Dynein_heavy"/>
    <property type="match status" value="1"/>
</dbReference>
<dbReference type="Pfam" id="PF12781">
    <property type="entry name" value="AAA_9"/>
    <property type="match status" value="1"/>
</dbReference>
<dbReference type="Gene3D" id="3.40.50.300">
    <property type="entry name" value="P-loop containing nucleotide triphosphate hydrolases"/>
    <property type="match status" value="5"/>
</dbReference>
<dbReference type="Pfam" id="PF12777">
    <property type="entry name" value="MT"/>
    <property type="match status" value="1"/>
</dbReference>
<evidence type="ECO:0000256" key="13">
    <source>
        <dbReference type="ARBA" id="ARBA00023273"/>
    </source>
</evidence>
<dbReference type="Pfam" id="PF08385">
    <property type="entry name" value="DHC_N1"/>
    <property type="match status" value="1"/>
</dbReference>
<keyword evidence="7" id="KW-0067">ATP-binding</keyword>
<dbReference type="InterPro" id="IPR041658">
    <property type="entry name" value="AAA_lid_11"/>
</dbReference>
<evidence type="ECO:0000256" key="9">
    <source>
        <dbReference type="ARBA" id="ARBA00023054"/>
    </source>
</evidence>
<evidence type="ECO:0000259" key="21">
    <source>
        <dbReference type="Pfam" id="PF12780"/>
    </source>
</evidence>
<feature type="compositionally biased region" description="Acidic residues" evidence="15">
    <location>
        <begin position="942"/>
        <end position="959"/>
    </location>
</feature>
<evidence type="ECO:0000259" key="19">
    <source>
        <dbReference type="Pfam" id="PF12774"/>
    </source>
</evidence>
<evidence type="ECO:0000259" key="20">
    <source>
        <dbReference type="Pfam" id="PF12777"/>
    </source>
</evidence>
<evidence type="ECO:0000256" key="14">
    <source>
        <dbReference type="SAM" id="Coils"/>
    </source>
</evidence>
<dbReference type="PANTHER" id="PTHR45703">
    <property type="entry name" value="DYNEIN HEAVY CHAIN"/>
    <property type="match status" value="1"/>
</dbReference>
<evidence type="ECO:0000259" key="23">
    <source>
        <dbReference type="Pfam" id="PF17852"/>
    </source>
</evidence>
<feature type="domain" description="Dynein heavy chain AAA 5 extension" evidence="23">
    <location>
        <begin position="2420"/>
        <end position="2537"/>
    </location>
</feature>
<feature type="domain" description="Dynein heavy chain C-terminal" evidence="26">
    <location>
        <begin position="4293"/>
        <end position="4586"/>
    </location>
</feature>
<dbReference type="Pfam" id="PF12780">
    <property type="entry name" value="AAA_8"/>
    <property type="match status" value="1"/>
</dbReference>
<dbReference type="InterPro" id="IPR041589">
    <property type="entry name" value="DNAH3_AAA_lid_1"/>
</dbReference>
<dbReference type="Pfam" id="PF08393">
    <property type="entry name" value="DHC_N2"/>
    <property type="match status" value="1"/>
</dbReference>
<protein>
    <recommendedName>
        <fullName evidence="29">Dynein beta chain, ciliary</fullName>
    </recommendedName>
</protein>
<evidence type="ECO:0000256" key="4">
    <source>
        <dbReference type="ARBA" id="ARBA00022701"/>
    </source>
</evidence>
<reference evidence="27 28" key="1">
    <citation type="submission" date="2024-06" db="EMBL/GenBank/DDBJ databases">
        <title>A chromosome-level genome assembly of beet webworm, Loxostege sticticalis.</title>
        <authorList>
            <person name="Zhang Y."/>
        </authorList>
    </citation>
    <scope>NUCLEOTIDE SEQUENCE [LARGE SCALE GENOMIC DNA]</scope>
    <source>
        <strain evidence="27">AQ026</strain>
        <tissue evidence="27">Whole body</tissue>
    </source>
</reference>
<evidence type="ECO:0000256" key="10">
    <source>
        <dbReference type="ARBA" id="ARBA00023069"/>
    </source>
</evidence>
<dbReference type="Pfam" id="PF17857">
    <property type="entry name" value="AAA_lid_1"/>
    <property type="match status" value="1"/>
</dbReference>
<feature type="domain" description="Dynein heavy chain AAA lid" evidence="25">
    <location>
        <begin position="4149"/>
        <end position="4285"/>
    </location>
</feature>
<feature type="domain" description="Dynein heavy chain coiled coil stalk" evidence="20">
    <location>
        <begin position="3171"/>
        <end position="3513"/>
    </location>
</feature>
<dbReference type="InterPro" id="IPR024317">
    <property type="entry name" value="Dynein_heavy_chain_D4_dom"/>
</dbReference>
<dbReference type="Pfam" id="PF17852">
    <property type="entry name" value="Dynein_AAA_lid"/>
    <property type="match status" value="1"/>
</dbReference>
<feature type="compositionally biased region" description="Acidic residues" evidence="15">
    <location>
        <begin position="855"/>
        <end position="877"/>
    </location>
</feature>
<evidence type="ECO:0000259" key="22">
    <source>
        <dbReference type="Pfam" id="PF12781"/>
    </source>
</evidence>
<name>A0ABR3HFP9_LOXSC</name>
<keyword evidence="9 14" id="KW-0175">Coiled coil</keyword>
<evidence type="ECO:0008006" key="29">
    <source>
        <dbReference type="Google" id="ProtNLM"/>
    </source>
</evidence>
<dbReference type="Gene3D" id="1.20.58.1120">
    <property type="match status" value="1"/>
</dbReference>
<feature type="compositionally biased region" description="Basic and acidic residues" evidence="15">
    <location>
        <begin position="925"/>
        <end position="941"/>
    </location>
</feature>
<evidence type="ECO:0000259" key="24">
    <source>
        <dbReference type="Pfam" id="PF17857"/>
    </source>
</evidence>
<dbReference type="InterPro" id="IPR013602">
    <property type="entry name" value="Dynein_heavy_linker"/>
</dbReference>
<keyword evidence="10" id="KW-0969">Cilium</keyword>
<comment type="caution">
    <text evidence="27">The sequence shown here is derived from an EMBL/GenBank/DDBJ whole genome shotgun (WGS) entry which is preliminary data.</text>
</comment>
<keyword evidence="12" id="KW-0206">Cytoskeleton</keyword>
<dbReference type="Gene3D" id="3.10.490.20">
    <property type="match status" value="1"/>
</dbReference>
<evidence type="ECO:0000259" key="16">
    <source>
        <dbReference type="Pfam" id="PF03028"/>
    </source>
</evidence>
<dbReference type="Gene3D" id="3.20.180.20">
    <property type="entry name" value="Dynein heavy chain, N-terminal domain 2"/>
    <property type="match status" value="1"/>
</dbReference>
<dbReference type="Gene3D" id="1.10.8.1220">
    <property type="match status" value="1"/>
</dbReference>
<dbReference type="Pfam" id="PF18198">
    <property type="entry name" value="AAA_lid_11"/>
    <property type="match status" value="1"/>
</dbReference>
<evidence type="ECO:0000256" key="6">
    <source>
        <dbReference type="ARBA" id="ARBA00022741"/>
    </source>
</evidence>
<dbReference type="Gene3D" id="1.20.920.20">
    <property type="match status" value="1"/>
</dbReference>
<dbReference type="Gene3D" id="1.10.472.130">
    <property type="match status" value="1"/>
</dbReference>
<proteinExistence type="inferred from homology"/>